<keyword evidence="2" id="KW-0695">RNA-directed DNA polymerase</keyword>
<gene>
    <name evidence="2" type="ORF">PHMEG_0006326</name>
</gene>
<dbReference type="OrthoDB" id="120907at2759"/>
<dbReference type="PANTHER" id="PTHR33064:SF37">
    <property type="entry name" value="RIBONUCLEASE H"/>
    <property type="match status" value="1"/>
</dbReference>
<keyword evidence="3" id="KW-1185">Reference proteome</keyword>
<name>A0A225WR61_9STRA</name>
<protein>
    <submittedName>
        <fullName evidence="2">Reverse transcriptase</fullName>
    </submittedName>
</protein>
<evidence type="ECO:0000313" key="3">
    <source>
        <dbReference type="Proteomes" id="UP000198211"/>
    </source>
</evidence>
<dbReference type="Gene3D" id="3.10.10.10">
    <property type="entry name" value="HIV Type 1 Reverse Transcriptase, subunit A, domain 1"/>
    <property type="match status" value="1"/>
</dbReference>
<organism evidence="2 3">
    <name type="scientific">Phytophthora megakarya</name>
    <dbReference type="NCBI Taxonomy" id="4795"/>
    <lineage>
        <taxon>Eukaryota</taxon>
        <taxon>Sar</taxon>
        <taxon>Stramenopiles</taxon>
        <taxon>Oomycota</taxon>
        <taxon>Peronosporomycetes</taxon>
        <taxon>Peronosporales</taxon>
        <taxon>Peronosporaceae</taxon>
        <taxon>Phytophthora</taxon>
    </lineage>
</organism>
<dbReference type="PANTHER" id="PTHR33064">
    <property type="entry name" value="POL PROTEIN"/>
    <property type="match status" value="1"/>
</dbReference>
<dbReference type="GO" id="GO:0003964">
    <property type="term" value="F:RNA-directed DNA polymerase activity"/>
    <property type="evidence" value="ECO:0007669"/>
    <property type="project" value="UniProtKB-KW"/>
</dbReference>
<reference evidence="3" key="1">
    <citation type="submission" date="2017-03" db="EMBL/GenBank/DDBJ databases">
        <title>Phytopthora megakarya and P. palmivora, two closely related causual agents of cacao black pod achieved similar genome size and gene model numbers by different mechanisms.</title>
        <authorList>
            <person name="Ali S."/>
            <person name="Shao J."/>
            <person name="Larry D.J."/>
            <person name="Kronmiller B."/>
            <person name="Shen D."/>
            <person name="Strem M.D."/>
            <person name="Melnick R.L."/>
            <person name="Guiltinan M.J."/>
            <person name="Tyler B.M."/>
            <person name="Meinhardt L.W."/>
            <person name="Bailey B.A."/>
        </authorList>
    </citation>
    <scope>NUCLEOTIDE SEQUENCE [LARGE SCALE GENOMIC DNA]</scope>
    <source>
        <strain evidence="3">zdho120</strain>
    </source>
</reference>
<keyword evidence="2" id="KW-0548">Nucleotidyltransferase</keyword>
<dbReference type="InterPro" id="IPR051320">
    <property type="entry name" value="Viral_Replic_Matur_Polypro"/>
</dbReference>
<dbReference type="AlphaFoldDB" id="A0A225WR61"/>
<accession>A0A225WR61</accession>
<dbReference type="InterPro" id="IPR043502">
    <property type="entry name" value="DNA/RNA_pol_sf"/>
</dbReference>
<evidence type="ECO:0000256" key="1">
    <source>
        <dbReference type="SAM" id="MobiDB-lite"/>
    </source>
</evidence>
<feature type="region of interest" description="Disordered" evidence="1">
    <location>
        <begin position="1"/>
        <end position="40"/>
    </location>
</feature>
<evidence type="ECO:0000313" key="2">
    <source>
        <dbReference type="EMBL" id="OWZ19430.1"/>
    </source>
</evidence>
<proteinExistence type="predicted"/>
<dbReference type="EMBL" id="NBNE01000444">
    <property type="protein sequence ID" value="OWZ19430.1"/>
    <property type="molecule type" value="Genomic_DNA"/>
</dbReference>
<comment type="caution">
    <text evidence="2">The sequence shown here is derived from an EMBL/GenBank/DDBJ whole genome shotgun (WGS) entry which is preliminary data.</text>
</comment>
<dbReference type="SUPFAM" id="SSF56672">
    <property type="entry name" value="DNA/RNA polymerases"/>
    <property type="match status" value="1"/>
</dbReference>
<keyword evidence="2" id="KW-0808">Transferase</keyword>
<dbReference type="STRING" id="4795.A0A225WR61"/>
<dbReference type="Proteomes" id="UP000198211">
    <property type="component" value="Unassembled WGS sequence"/>
</dbReference>
<sequence>MSVQSGTGHVASDPLNDKCGASMPQKTDMDPSPVVEDQPGASDLDLTWDSDQDYDECVYYHNEVICTRKMSTFRWRYCQKIWKFRHLLIGKGNALPPAARDIDLGGARPIAQKCRKLRIRFREKLADLIKGLLSAKMINYSRSPWASPIVVIIKKNGMNIRLGIDYRLVNS</sequence>